<gene>
    <name evidence="2" type="ORF">C427_3687</name>
</gene>
<evidence type="ECO:0000313" key="2">
    <source>
        <dbReference type="EMBL" id="AGH45795.1"/>
    </source>
</evidence>
<dbReference type="EMBL" id="CP003837">
    <property type="protein sequence ID" value="AGH45795.1"/>
    <property type="molecule type" value="Genomic_DNA"/>
</dbReference>
<dbReference type="InterPro" id="IPR020036">
    <property type="entry name" value="PseH"/>
</dbReference>
<dbReference type="GO" id="GO:0016747">
    <property type="term" value="F:acyltransferase activity, transferring groups other than amino-acyl groups"/>
    <property type="evidence" value="ECO:0007669"/>
    <property type="project" value="InterPro"/>
</dbReference>
<feature type="domain" description="N-acetyltransferase" evidence="1">
    <location>
        <begin position="10"/>
        <end position="133"/>
    </location>
</feature>
<dbReference type="InterPro" id="IPR016181">
    <property type="entry name" value="Acyl_CoA_acyltransferase"/>
</dbReference>
<dbReference type="Proteomes" id="UP000011864">
    <property type="component" value="Chromosome"/>
</dbReference>
<dbReference type="NCBIfam" id="TIGR03585">
    <property type="entry name" value="PseH"/>
    <property type="match status" value="1"/>
</dbReference>
<accession>K7AQI8</accession>
<proteinExistence type="predicted"/>
<dbReference type="SUPFAM" id="SSF55729">
    <property type="entry name" value="Acyl-CoA N-acyltransferases (Nat)"/>
    <property type="match status" value="1"/>
</dbReference>
<dbReference type="PANTHER" id="PTHR43415:SF3">
    <property type="entry name" value="GNAT-FAMILY ACETYLTRANSFERASE"/>
    <property type="match status" value="1"/>
</dbReference>
<protein>
    <recommendedName>
        <fullName evidence="1">N-acetyltransferase domain-containing protein</fullName>
    </recommendedName>
</protein>
<dbReference type="Gene3D" id="3.40.630.30">
    <property type="match status" value="1"/>
</dbReference>
<dbReference type="PANTHER" id="PTHR43415">
    <property type="entry name" value="SPERMIDINE N(1)-ACETYLTRANSFERASE"/>
    <property type="match status" value="1"/>
</dbReference>
<reference evidence="2 3" key="1">
    <citation type="journal article" date="2013" name="Genome Announc.">
        <title>Complete Genome Sequence of Glaciecola psychrophila Strain 170T.</title>
        <authorList>
            <person name="Yin J."/>
            <person name="Chen J."/>
            <person name="Liu G."/>
            <person name="Yu Y."/>
            <person name="Song L."/>
            <person name="Wang X."/>
            <person name="Qu X."/>
        </authorList>
    </citation>
    <scope>NUCLEOTIDE SEQUENCE [LARGE SCALE GENOMIC DNA]</scope>
    <source>
        <strain evidence="2 3">170</strain>
    </source>
</reference>
<name>K7AQI8_9ALTE</name>
<dbReference type="HOGENOM" id="CLU_013985_3_2_6"/>
<dbReference type="STRING" id="1129794.C427_3687"/>
<dbReference type="KEGG" id="gps:C427_3687"/>
<dbReference type="Pfam" id="PF13302">
    <property type="entry name" value="Acetyltransf_3"/>
    <property type="match status" value="1"/>
</dbReference>
<dbReference type="RefSeq" id="WP_007637851.1">
    <property type="nucleotide sequence ID" value="NC_020514.1"/>
</dbReference>
<evidence type="ECO:0000259" key="1">
    <source>
        <dbReference type="Pfam" id="PF13302"/>
    </source>
</evidence>
<dbReference type="PATRIC" id="fig|1129794.4.peg.3670"/>
<dbReference type="OrthoDB" id="5358891at2"/>
<sequence>MKALIPEHAFKPLQEEHLQLVWQWRNSPRIMRNMHSSAPVKWLEHCAWFKKLKSDNSRQFYIFFQDQRPIGVLNFSNMNTATPEWGCYLGETNVWPGSGIMLEFAALDFCASHRQFSHLLAQVLSFNHAANNMHKVFEYKQLSLKKGGERNGQRFDIQHYSYELKQWDENRGKILKKLPKKIALAAAHMQFLE</sequence>
<organism evidence="2 3">
    <name type="scientific">Paraglaciecola psychrophila 170</name>
    <dbReference type="NCBI Taxonomy" id="1129794"/>
    <lineage>
        <taxon>Bacteria</taxon>
        <taxon>Pseudomonadati</taxon>
        <taxon>Pseudomonadota</taxon>
        <taxon>Gammaproteobacteria</taxon>
        <taxon>Alteromonadales</taxon>
        <taxon>Alteromonadaceae</taxon>
        <taxon>Paraglaciecola</taxon>
    </lineage>
</organism>
<dbReference type="InterPro" id="IPR000182">
    <property type="entry name" value="GNAT_dom"/>
</dbReference>
<keyword evidence="3" id="KW-1185">Reference proteome</keyword>
<evidence type="ECO:0000313" key="3">
    <source>
        <dbReference type="Proteomes" id="UP000011864"/>
    </source>
</evidence>
<dbReference type="eggNOG" id="COG1670">
    <property type="taxonomic scope" value="Bacteria"/>
</dbReference>
<dbReference type="AlphaFoldDB" id="K7AQI8"/>